<dbReference type="InterPro" id="IPR008462">
    <property type="entry name" value="CsbD"/>
</dbReference>
<sequence length="78" mass="8841">MAPSAYAASSGTWDQVEGNWNQFAGKVKQRWGKLTDDDVTVINGKRQELVGKIQERYGVAKKEAEKQVDEWEKTQAVR</sequence>
<dbReference type="Proteomes" id="UP000317496">
    <property type="component" value="Chromosome"/>
</dbReference>
<dbReference type="OrthoDB" id="9796058at2"/>
<dbReference type="InterPro" id="IPR036629">
    <property type="entry name" value="YjbJ_sf"/>
</dbReference>
<name>A0A516H7R4_9PROT</name>
<dbReference type="EMBL" id="CP041636">
    <property type="protein sequence ID" value="QDO99800.1"/>
    <property type="molecule type" value="Genomic_DNA"/>
</dbReference>
<dbReference type="KEGG" id="fer:FNB15_16715"/>
<evidence type="ECO:0000313" key="4">
    <source>
        <dbReference type="Proteomes" id="UP000317496"/>
    </source>
</evidence>
<dbReference type="SUPFAM" id="SSF69047">
    <property type="entry name" value="Hypothetical protein YjbJ"/>
    <property type="match status" value="1"/>
</dbReference>
<evidence type="ECO:0000313" key="3">
    <source>
        <dbReference type="EMBL" id="QDO99800.1"/>
    </source>
</evidence>
<reference evidence="3 4" key="1">
    <citation type="submission" date="2019-07" db="EMBL/GenBank/DDBJ databases">
        <title>Genome sequencing for Ferrovibrio sp. K5.</title>
        <authorList>
            <person name="Park S.-J."/>
        </authorList>
    </citation>
    <scope>NUCLEOTIDE SEQUENCE [LARGE SCALE GENOMIC DNA]</scope>
    <source>
        <strain evidence="3 4">K5</strain>
    </source>
</reference>
<dbReference type="Gene3D" id="1.10.1470.10">
    <property type="entry name" value="YjbJ"/>
    <property type="match status" value="1"/>
</dbReference>
<accession>A0A516H7R4</accession>
<feature type="domain" description="CsbD-like" evidence="2">
    <location>
        <begin position="14"/>
        <end position="66"/>
    </location>
</feature>
<dbReference type="Pfam" id="PF05532">
    <property type="entry name" value="CsbD"/>
    <property type="match status" value="1"/>
</dbReference>
<protein>
    <submittedName>
        <fullName evidence="3">CsbD family protein</fullName>
    </submittedName>
</protein>
<proteinExistence type="inferred from homology"/>
<dbReference type="PANTHER" id="PTHR34977:SF1">
    <property type="entry name" value="UPF0337 PROTEIN YJBJ"/>
    <property type="match status" value="1"/>
</dbReference>
<dbReference type="PANTHER" id="PTHR34977">
    <property type="entry name" value="UPF0337 PROTEIN YJBJ"/>
    <property type="match status" value="1"/>
</dbReference>
<dbReference type="InterPro" id="IPR050423">
    <property type="entry name" value="UPF0337_stress_rsp"/>
</dbReference>
<dbReference type="AlphaFoldDB" id="A0A516H7R4"/>
<evidence type="ECO:0000259" key="2">
    <source>
        <dbReference type="Pfam" id="PF05532"/>
    </source>
</evidence>
<comment type="similarity">
    <text evidence="1">Belongs to the UPF0337 (CsbD) family.</text>
</comment>
<organism evidence="3 4">
    <name type="scientific">Ferrovibrio terrae</name>
    <dbReference type="NCBI Taxonomy" id="2594003"/>
    <lineage>
        <taxon>Bacteria</taxon>
        <taxon>Pseudomonadati</taxon>
        <taxon>Pseudomonadota</taxon>
        <taxon>Alphaproteobacteria</taxon>
        <taxon>Rhodospirillales</taxon>
        <taxon>Rhodospirillaceae</taxon>
        <taxon>Ferrovibrio</taxon>
    </lineage>
</organism>
<gene>
    <name evidence="3" type="ORF">FNB15_16715</name>
</gene>
<evidence type="ECO:0000256" key="1">
    <source>
        <dbReference type="ARBA" id="ARBA00009129"/>
    </source>
</evidence>
<keyword evidence="4" id="KW-1185">Reference proteome</keyword>